<dbReference type="AlphaFoldDB" id="A0A173ZES1"/>
<evidence type="ECO:0000313" key="3">
    <source>
        <dbReference type="Proteomes" id="UP000095362"/>
    </source>
</evidence>
<reference evidence="1 3" key="1">
    <citation type="submission" date="2015-09" db="EMBL/GenBank/DDBJ databases">
        <authorList>
            <consortium name="Pathogen Informatics"/>
        </authorList>
    </citation>
    <scope>NUCLEOTIDE SEQUENCE [LARGE SCALE GENOMIC DNA]</scope>
    <source>
        <strain evidence="1 3">2789STDY5834866</strain>
    </source>
</reference>
<dbReference type="EMBL" id="CYZK01000003">
    <property type="protein sequence ID" value="CUN74150.1"/>
    <property type="molecule type" value="Genomic_DNA"/>
</dbReference>
<reference evidence="2" key="2">
    <citation type="submission" date="2022-09" db="EMBL/GenBank/DDBJ databases">
        <title>Draft genome sequence of Coprococcus comes strain 31264.</title>
        <authorList>
            <person name="Atsushi H."/>
            <person name="Moriya O."/>
            <person name="Mitsuo S."/>
        </authorList>
    </citation>
    <scope>NUCLEOTIDE SEQUENCE</scope>
    <source>
        <strain evidence="2">JCM 31264</strain>
    </source>
</reference>
<reference evidence="2" key="3">
    <citation type="submission" date="2022-11" db="EMBL/GenBank/DDBJ databases">
        <title>Draft genome sequence of Coprococcus comes strain 31264.</title>
        <authorList>
            <person name="Hisatomi A."/>
            <person name="Ohkuma M."/>
            <person name="Sakamoto M."/>
        </authorList>
    </citation>
    <scope>NUCLEOTIDE SEQUENCE</scope>
    <source>
        <strain evidence="2">JCM 31264</strain>
    </source>
</reference>
<protein>
    <submittedName>
        <fullName evidence="1">Phage gp6-like head-tail connector protein</fullName>
    </submittedName>
    <submittedName>
        <fullName evidence="2">Phage head-tail connector protein</fullName>
    </submittedName>
</protein>
<dbReference type="Pfam" id="PF05135">
    <property type="entry name" value="Phage_connect_1"/>
    <property type="match status" value="1"/>
</dbReference>
<dbReference type="RefSeq" id="WP_055247313.1">
    <property type="nucleotide sequence ID" value="NZ_BSCI01000007.1"/>
</dbReference>
<evidence type="ECO:0000313" key="2">
    <source>
        <dbReference type="EMBL" id="GLG86896.1"/>
    </source>
</evidence>
<proteinExistence type="predicted"/>
<sequence>MIEDLKALLGLPEEIDRALENKLLLILKATKQRLRFLLGGLEPPEEMNYIILDVSIIRFNRIGSEGLSSHSVEGESLSWSENDFAGYMDDIRAYLDDHKESKKGKVRFL</sequence>
<name>A0A173ZES1_9FIRM</name>
<dbReference type="Proteomes" id="UP000095362">
    <property type="component" value="Unassembled WGS sequence"/>
</dbReference>
<gene>
    <name evidence="2" type="ORF">comes_14410</name>
    <name evidence="1" type="ORF">ERS852481_00743</name>
</gene>
<evidence type="ECO:0000313" key="1">
    <source>
        <dbReference type="EMBL" id="CUN74150.1"/>
    </source>
</evidence>
<dbReference type="InterPro" id="IPR021146">
    <property type="entry name" value="Phage_gp6-like_head-tail"/>
</dbReference>
<dbReference type="Proteomes" id="UP001145109">
    <property type="component" value="Unassembled WGS sequence"/>
</dbReference>
<organism evidence="1 3">
    <name type="scientific">Coprococcus comes</name>
    <dbReference type="NCBI Taxonomy" id="410072"/>
    <lineage>
        <taxon>Bacteria</taxon>
        <taxon>Bacillati</taxon>
        <taxon>Bacillota</taxon>
        <taxon>Clostridia</taxon>
        <taxon>Lachnospirales</taxon>
        <taxon>Lachnospiraceae</taxon>
        <taxon>Coprococcus</taxon>
    </lineage>
</organism>
<dbReference type="EMBL" id="BSCI01000007">
    <property type="protein sequence ID" value="GLG86896.1"/>
    <property type="molecule type" value="Genomic_DNA"/>
</dbReference>
<accession>A0A173ZES1</accession>